<reference evidence="1 2" key="1">
    <citation type="submission" date="2021-06" db="EMBL/GenBank/DDBJ databases">
        <authorList>
            <person name="Palmer J.M."/>
        </authorList>
    </citation>
    <scope>NUCLEOTIDE SEQUENCE [LARGE SCALE GENOMIC DNA]</scope>
    <source>
        <strain evidence="1 2">XC_2019</strain>
        <tissue evidence="1">Muscle</tissue>
    </source>
</reference>
<dbReference type="Proteomes" id="UP001434883">
    <property type="component" value="Unassembled WGS sequence"/>
</dbReference>
<organism evidence="1 2">
    <name type="scientific">Xenoophorus captivus</name>
    <dbReference type="NCBI Taxonomy" id="1517983"/>
    <lineage>
        <taxon>Eukaryota</taxon>
        <taxon>Metazoa</taxon>
        <taxon>Chordata</taxon>
        <taxon>Craniata</taxon>
        <taxon>Vertebrata</taxon>
        <taxon>Euteleostomi</taxon>
        <taxon>Actinopterygii</taxon>
        <taxon>Neopterygii</taxon>
        <taxon>Teleostei</taxon>
        <taxon>Neoteleostei</taxon>
        <taxon>Acanthomorphata</taxon>
        <taxon>Ovalentaria</taxon>
        <taxon>Atherinomorphae</taxon>
        <taxon>Cyprinodontiformes</taxon>
        <taxon>Goodeidae</taxon>
        <taxon>Xenoophorus</taxon>
    </lineage>
</organism>
<dbReference type="EMBL" id="JAHRIN010062753">
    <property type="protein sequence ID" value="MEQ2213660.1"/>
    <property type="molecule type" value="Genomic_DNA"/>
</dbReference>
<comment type="caution">
    <text evidence="1">The sequence shown here is derived from an EMBL/GenBank/DDBJ whole genome shotgun (WGS) entry which is preliminary data.</text>
</comment>
<gene>
    <name evidence="1" type="ORF">XENOCAPTIV_018718</name>
</gene>
<evidence type="ECO:0000313" key="2">
    <source>
        <dbReference type="Proteomes" id="UP001434883"/>
    </source>
</evidence>
<proteinExistence type="predicted"/>
<name>A0ABV0RZE7_9TELE</name>
<accession>A0ABV0RZE7</accession>
<evidence type="ECO:0000313" key="1">
    <source>
        <dbReference type="EMBL" id="MEQ2213660.1"/>
    </source>
</evidence>
<sequence>MLRLKMPLLFVFDTLNMEDEHEKDTDQTMKVLVIHKPTTEVSLVIEGNRVLTGCGNRTKACMQLMGVIYPLNLEYPEMLKNTKYSKTFCWSLIEQSCSKKVHSFKGKLMECTYVLMVVLSCHKKD</sequence>
<protein>
    <submittedName>
        <fullName evidence="1">Uncharacterized protein</fullName>
    </submittedName>
</protein>
<keyword evidence="2" id="KW-1185">Reference proteome</keyword>